<keyword evidence="1" id="KW-0808">Transferase</keyword>
<dbReference type="Proteomes" id="UP000237271">
    <property type="component" value="Unassembled WGS sequence"/>
</dbReference>
<evidence type="ECO:0000256" key="1">
    <source>
        <dbReference type="ARBA" id="ARBA00022679"/>
    </source>
</evidence>
<organism evidence="10 11">
    <name type="scientific">Phytophthora palmivora</name>
    <dbReference type="NCBI Taxonomy" id="4796"/>
    <lineage>
        <taxon>Eukaryota</taxon>
        <taxon>Sar</taxon>
        <taxon>Stramenopiles</taxon>
        <taxon>Oomycota</taxon>
        <taxon>Peronosporomycetes</taxon>
        <taxon>Peronosporales</taxon>
        <taxon>Peronosporaceae</taxon>
        <taxon>Phytophthora</taxon>
    </lineage>
</organism>
<dbReference type="PANTHER" id="PTHR37984">
    <property type="entry name" value="PROTEIN CBG26694"/>
    <property type="match status" value="1"/>
</dbReference>
<protein>
    <submittedName>
        <fullName evidence="10">Retrovirus Polyprotein</fullName>
    </submittedName>
</protein>
<name>A0A2P4YR73_9STRA</name>
<feature type="domain" description="Reverse transcriptase" evidence="8">
    <location>
        <begin position="1"/>
        <end position="68"/>
    </location>
</feature>
<proteinExistence type="predicted"/>
<dbReference type="InterPro" id="IPR000477">
    <property type="entry name" value="RT_dom"/>
</dbReference>
<evidence type="ECO:0000256" key="7">
    <source>
        <dbReference type="SAM" id="MobiDB-lite"/>
    </source>
</evidence>
<keyword evidence="11" id="KW-1185">Reference proteome</keyword>
<dbReference type="FunFam" id="3.30.70.270:FF:000020">
    <property type="entry name" value="Transposon Tf2-6 polyprotein-like Protein"/>
    <property type="match status" value="1"/>
</dbReference>
<dbReference type="GO" id="GO:0003964">
    <property type="term" value="F:RNA-directed DNA polymerase activity"/>
    <property type="evidence" value="ECO:0007669"/>
    <property type="project" value="UniProtKB-KW"/>
</dbReference>
<feature type="region of interest" description="Disordered" evidence="7">
    <location>
        <begin position="484"/>
        <end position="504"/>
    </location>
</feature>
<dbReference type="InterPro" id="IPR050951">
    <property type="entry name" value="Retrovirus_Pol_polyprotein"/>
</dbReference>
<sequence length="524" mass="57386">MNGVLRGLTWMTCLVYLDDIIIFTKGGIERHILELAGVLERLRMAGLSLKLSKCAFATTSMEYLGHQLSDEGVRPVERLVTAVREFPRPTDTTEVKRFVHVAGYYRKFIESFGSIVEPLTRLLKKDVLWRWSEAQEFAFIRVKMLLTTQPLLLYPNFELPFRLVTDASKVGLGACLQQDHGRGWQPIAFASKVNNRSESNYSITELECAAVVWSVKQFRPYLYGRSFTIVTDHSALRWLMTRPNLAGRLHRWSLTLQEYDFDIVYRSGATNVVADALSRAPAAVLVAVGRRGRPLHSTVTTAAAQPVVTVEPTLGGSLELDAAVTDGRTLEEGTNETTIGRDTSLAINAATAPVQGTMDETEAVIESNGDSTMHDVAEVNNVAEISVDQESFAGGAVIEHGTTSHLEIIDGEVDDGVMVERHMATTDRMTAAELDGLTEVAPNTVVADDGSTNSGLTNVEDDTTNYVSSMDGEVTTIGRRRGEKNKVPTGIVPANGINDHHGDGRKEAFAKNECASDQTECPHS</sequence>
<dbReference type="GO" id="GO:0016787">
    <property type="term" value="F:hydrolase activity"/>
    <property type="evidence" value="ECO:0007669"/>
    <property type="project" value="UniProtKB-KW"/>
</dbReference>
<keyword evidence="4" id="KW-0255">Endonuclease</keyword>
<evidence type="ECO:0000313" key="11">
    <source>
        <dbReference type="Proteomes" id="UP000237271"/>
    </source>
</evidence>
<keyword evidence="2" id="KW-0548">Nucleotidyltransferase</keyword>
<keyword evidence="5" id="KW-0378">Hydrolase</keyword>
<dbReference type="AlphaFoldDB" id="A0A2P4YR73"/>
<evidence type="ECO:0000256" key="6">
    <source>
        <dbReference type="ARBA" id="ARBA00022918"/>
    </source>
</evidence>
<dbReference type="Gene3D" id="3.30.70.270">
    <property type="match status" value="2"/>
</dbReference>
<keyword evidence="3" id="KW-0540">Nuclease</keyword>
<dbReference type="GO" id="GO:0004519">
    <property type="term" value="F:endonuclease activity"/>
    <property type="evidence" value="ECO:0007669"/>
    <property type="project" value="UniProtKB-KW"/>
</dbReference>
<evidence type="ECO:0000256" key="5">
    <source>
        <dbReference type="ARBA" id="ARBA00022801"/>
    </source>
</evidence>
<comment type="caution">
    <text evidence="10">The sequence shown here is derived from an EMBL/GenBank/DDBJ whole genome shotgun (WGS) entry which is preliminary data.</text>
</comment>
<dbReference type="Pfam" id="PF17917">
    <property type="entry name" value="RT_RNaseH"/>
    <property type="match status" value="1"/>
</dbReference>
<evidence type="ECO:0000259" key="9">
    <source>
        <dbReference type="Pfam" id="PF17917"/>
    </source>
</evidence>
<evidence type="ECO:0000256" key="4">
    <source>
        <dbReference type="ARBA" id="ARBA00022759"/>
    </source>
</evidence>
<accession>A0A2P4YR73</accession>
<evidence type="ECO:0000313" key="10">
    <source>
        <dbReference type="EMBL" id="POM80284.1"/>
    </source>
</evidence>
<evidence type="ECO:0000256" key="2">
    <source>
        <dbReference type="ARBA" id="ARBA00022695"/>
    </source>
</evidence>
<dbReference type="InterPro" id="IPR043502">
    <property type="entry name" value="DNA/RNA_pol_sf"/>
</dbReference>
<dbReference type="OrthoDB" id="5920491at2759"/>
<dbReference type="InterPro" id="IPR041373">
    <property type="entry name" value="RT_RNaseH"/>
</dbReference>
<dbReference type="CDD" id="cd09274">
    <property type="entry name" value="RNase_HI_RT_Ty3"/>
    <property type="match status" value="1"/>
</dbReference>
<evidence type="ECO:0000259" key="8">
    <source>
        <dbReference type="Pfam" id="PF00078"/>
    </source>
</evidence>
<keyword evidence="6" id="KW-0695">RNA-directed DNA polymerase</keyword>
<dbReference type="InterPro" id="IPR043128">
    <property type="entry name" value="Rev_trsase/Diguanyl_cyclase"/>
</dbReference>
<dbReference type="Pfam" id="PF00078">
    <property type="entry name" value="RVT_1"/>
    <property type="match status" value="1"/>
</dbReference>
<dbReference type="PANTHER" id="PTHR37984:SF5">
    <property type="entry name" value="PROTEIN NYNRIN-LIKE"/>
    <property type="match status" value="1"/>
</dbReference>
<gene>
    <name evidence="10" type="ORF">PHPALM_1900</name>
</gene>
<dbReference type="SUPFAM" id="SSF56672">
    <property type="entry name" value="DNA/RNA polymerases"/>
    <property type="match status" value="1"/>
</dbReference>
<dbReference type="EMBL" id="NCKW01000568">
    <property type="protein sequence ID" value="POM80284.1"/>
    <property type="molecule type" value="Genomic_DNA"/>
</dbReference>
<feature type="domain" description="Reverse transcriptase RNase H-like" evidence="9">
    <location>
        <begin position="156"/>
        <end position="259"/>
    </location>
</feature>
<reference evidence="10 11" key="1">
    <citation type="journal article" date="2017" name="Genome Biol. Evol.">
        <title>Phytophthora megakarya and P. palmivora, closely related causal agents of cacao black pod rot, underwent increases in genome sizes and gene numbers by different mechanisms.</title>
        <authorList>
            <person name="Ali S.S."/>
            <person name="Shao J."/>
            <person name="Lary D.J."/>
            <person name="Kronmiller B."/>
            <person name="Shen D."/>
            <person name="Strem M.D."/>
            <person name="Amoako-Attah I."/>
            <person name="Akrofi A.Y."/>
            <person name="Begoude B.A."/>
            <person name="Ten Hoopen G.M."/>
            <person name="Coulibaly K."/>
            <person name="Kebe B.I."/>
            <person name="Melnick R.L."/>
            <person name="Guiltinan M.J."/>
            <person name="Tyler B.M."/>
            <person name="Meinhardt L.W."/>
            <person name="Bailey B.A."/>
        </authorList>
    </citation>
    <scope>NUCLEOTIDE SEQUENCE [LARGE SCALE GENOMIC DNA]</scope>
    <source>
        <strain evidence="11">sbr112.9</strain>
    </source>
</reference>
<evidence type="ECO:0000256" key="3">
    <source>
        <dbReference type="ARBA" id="ARBA00022722"/>
    </source>
</evidence>